<dbReference type="Proteomes" id="UP001066276">
    <property type="component" value="Chromosome 6"/>
</dbReference>
<gene>
    <name evidence="1" type="ORF">NDU88_008452</name>
</gene>
<evidence type="ECO:0000313" key="1">
    <source>
        <dbReference type="EMBL" id="KAJ1142125.1"/>
    </source>
</evidence>
<sequence length="206" mass="22539">MVLSAIASGVGTDGDLDWSLLDVPYALRIYIWYDPAIPEVCVPVRVLLGLLLKQRYISTVNKIELNYSPGDQGMAKMTIANTQHKVSALLLLNPCLVMRLRHRGPVTGGASPTSHQDQALPICSATLTYNRIASVNRPFLIDVEDLPTVCVRGRCEVRLLPCGSGGWRCEEGHLPRLATVKGMLVAGLLTRSTPAEESHEAQQKRL</sequence>
<protein>
    <submittedName>
        <fullName evidence="1">Uncharacterized protein</fullName>
    </submittedName>
</protein>
<dbReference type="AlphaFoldDB" id="A0AAV7QPY0"/>
<proteinExistence type="predicted"/>
<accession>A0AAV7QPY0</accession>
<reference evidence="1" key="1">
    <citation type="journal article" date="2022" name="bioRxiv">
        <title>Sequencing and chromosome-scale assembly of the giantPleurodeles waltlgenome.</title>
        <authorList>
            <person name="Brown T."/>
            <person name="Elewa A."/>
            <person name="Iarovenko S."/>
            <person name="Subramanian E."/>
            <person name="Araus A.J."/>
            <person name="Petzold A."/>
            <person name="Susuki M."/>
            <person name="Suzuki K.-i.T."/>
            <person name="Hayashi T."/>
            <person name="Toyoda A."/>
            <person name="Oliveira C."/>
            <person name="Osipova E."/>
            <person name="Leigh N.D."/>
            <person name="Simon A."/>
            <person name="Yun M.H."/>
        </authorList>
    </citation>
    <scope>NUCLEOTIDE SEQUENCE</scope>
    <source>
        <strain evidence="1">20211129_DDA</strain>
        <tissue evidence="1">Liver</tissue>
    </source>
</reference>
<evidence type="ECO:0000313" key="2">
    <source>
        <dbReference type="Proteomes" id="UP001066276"/>
    </source>
</evidence>
<dbReference type="EMBL" id="JANPWB010000010">
    <property type="protein sequence ID" value="KAJ1142125.1"/>
    <property type="molecule type" value="Genomic_DNA"/>
</dbReference>
<keyword evidence="2" id="KW-1185">Reference proteome</keyword>
<comment type="caution">
    <text evidence="1">The sequence shown here is derived from an EMBL/GenBank/DDBJ whole genome shotgun (WGS) entry which is preliminary data.</text>
</comment>
<organism evidence="1 2">
    <name type="scientific">Pleurodeles waltl</name>
    <name type="common">Iberian ribbed newt</name>
    <dbReference type="NCBI Taxonomy" id="8319"/>
    <lineage>
        <taxon>Eukaryota</taxon>
        <taxon>Metazoa</taxon>
        <taxon>Chordata</taxon>
        <taxon>Craniata</taxon>
        <taxon>Vertebrata</taxon>
        <taxon>Euteleostomi</taxon>
        <taxon>Amphibia</taxon>
        <taxon>Batrachia</taxon>
        <taxon>Caudata</taxon>
        <taxon>Salamandroidea</taxon>
        <taxon>Salamandridae</taxon>
        <taxon>Pleurodelinae</taxon>
        <taxon>Pleurodeles</taxon>
    </lineage>
</organism>
<name>A0AAV7QPY0_PLEWA</name>